<feature type="domain" description="GLTSCR protein conserved" evidence="2">
    <location>
        <begin position="112"/>
        <end position="205"/>
    </location>
</feature>
<feature type="compositionally biased region" description="Low complexity" evidence="1">
    <location>
        <begin position="29"/>
        <end position="38"/>
    </location>
</feature>
<dbReference type="AlphaFoldDB" id="E4WWE2"/>
<dbReference type="Proteomes" id="UP000001307">
    <property type="component" value="Unassembled WGS sequence"/>
</dbReference>
<feature type="region of interest" description="Disordered" evidence="1">
    <location>
        <begin position="24"/>
        <end position="54"/>
    </location>
</feature>
<dbReference type="Pfam" id="PF15249">
    <property type="entry name" value="GLTSCR1"/>
    <property type="match status" value="1"/>
</dbReference>
<evidence type="ECO:0000259" key="2">
    <source>
        <dbReference type="Pfam" id="PF15249"/>
    </source>
</evidence>
<evidence type="ECO:0000313" key="3">
    <source>
        <dbReference type="EMBL" id="CBY21446.1"/>
    </source>
</evidence>
<evidence type="ECO:0000313" key="4">
    <source>
        <dbReference type="Proteomes" id="UP000001307"/>
    </source>
</evidence>
<dbReference type="OrthoDB" id="2556847at2759"/>
<proteinExistence type="predicted"/>
<protein>
    <recommendedName>
        <fullName evidence="2">GLTSCR protein conserved domain-containing protein</fullName>
    </recommendedName>
</protein>
<evidence type="ECO:0000256" key="1">
    <source>
        <dbReference type="SAM" id="MobiDB-lite"/>
    </source>
</evidence>
<accession>E4WWE2</accession>
<reference evidence="3" key="1">
    <citation type="journal article" date="2010" name="Science">
        <title>Plasticity of animal genome architecture unmasked by rapid evolution of a pelagic tunicate.</title>
        <authorList>
            <person name="Denoeud F."/>
            <person name="Henriet S."/>
            <person name="Mungpakdee S."/>
            <person name="Aury J.M."/>
            <person name="Da Silva C."/>
            <person name="Brinkmann H."/>
            <person name="Mikhaleva J."/>
            <person name="Olsen L.C."/>
            <person name="Jubin C."/>
            <person name="Canestro C."/>
            <person name="Bouquet J.M."/>
            <person name="Danks G."/>
            <person name="Poulain J."/>
            <person name="Campsteijn C."/>
            <person name="Adamski M."/>
            <person name="Cross I."/>
            <person name="Yadetie F."/>
            <person name="Muffato M."/>
            <person name="Louis A."/>
            <person name="Butcher S."/>
            <person name="Tsagkogeorga G."/>
            <person name="Konrad A."/>
            <person name="Singh S."/>
            <person name="Jensen M.F."/>
            <person name="Cong E.H."/>
            <person name="Eikeseth-Otteraa H."/>
            <person name="Noel B."/>
            <person name="Anthouard V."/>
            <person name="Porcel B.M."/>
            <person name="Kachouri-Lafond R."/>
            <person name="Nishino A."/>
            <person name="Ugolini M."/>
            <person name="Chourrout P."/>
            <person name="Nishida H."/>
            <person name="Aasland R."/>
            <person name="Huzurbazar S."/>
            <person name="Westhof E."/>
            <person name="Delsuc F."/>
            <person name="Lehrach H."/>
            <person name="Reinhardt R."/>
            <person name="Weissenbach J."/>
            <person name="Roy S.W."/>
            <person name="Artiguenave F."/>
            <person name="Postlethwait J.H."/>
            <person name="Manak J.R."/>
            <person name="Thompson E.M."/>
            <person name="Jaillon O."/>
            <person name="Du Pasquier L."/>
            <person name="Boudinot P."/>
            <person name="Liberles D.A."/>
            <person name="Volff J.N."/>
            <person name="Philippe H."/>
            <person name="Lenhard B."/>
            <person name="Roest Crollius H."/>
            <person name="Wincker P."/>
            <person name="Chourrout D."/>
        </authorList>
    </citation>
    <scope>NUCLEOTIDE SEQUENCE [LARGE SCALE GENOMIC DNA]</scope>
</reference>
<dbReference type="EMBL" id="FN653017">
    <property type="protein sequence ID" value="CBY21446.1"/>
    <property type="molecule type" value="Genomic_DNA"/>
</dbReference>
<gene>
    <name evidence="3" type="ORF">GSOID_T00009213001</name>
</gene>
<keyword evidence="4" id="KW-1185">Reference proteome</keyword>
<dbReference type="InParanoid" id="E4WWE2"/>
<name>E4WWE2_OIKDI</name>
<sequence length="314" mass="35528">MLDNVKATYNGVDYIPLEQFLRSSEESSPRSSQNSLQPIVIPRQNRSPSNNPRPIVTRIVQQAPAENQSQLLHEVGIKLPAPESKIKVEPVKKTPILLKMQEDQRNVTDDLNINEPFTSMEDVTSRLLPFHCFSYPEIPESDDLLSEEVVFEPLCERLLHRKRNLEEQFRKRFLSDTQDRAFCEDVLMNRLFTESEEAEMAEEREKSKLRKVQTKIPISRATNVVLSNGRPVMRMIAIPSTGGSIPIQPAQKNVNSQIRVHPNTTQTAHIQVSAHLPAGVNGTPSRGNSGSILQSQVSYVNENEQAVQNLLDEF</sequence>
<dbReference type="InterPro" id="IPR015671">
    <property type="entry name" value="GSCR1_dom"/>
</dbReference>
<organism evidence="3">
    <name type="scientific">Oikopleura dioica</name>
    <name type="common">Tunicate</name>
    <dbReference type="NCBI Taxonomy" id="34765"/>
    <lineage>
        <taxon>Eukaryota</taxon>
        <taxon>Metazoa</taxon>
        <taxon>Chordata</taxon>
        <taxon>Tunicata</taxon>
        <taxon>Appendicularia</taxon>
        <taxon>Copelata</taxon>
        <taxon>Oikopleuridae</taxon>
        <taxon>Oikopleura</taxon>
    </lineage>
</organism>